<organism evidence="1 2">
    <name type="scientific">Peronosclerospora sorghi</name>
    <dbReference type="NCBI Taxonomy" id="230839"/>
    <lineage>
        <taxon>Eukaryota</taxon>
        <taxon>Sar</taxon>
        <taxon>Stramenopiles</taxon>
        <taxon>Oomycota</taxon>
        <taxon>Peronosporomycetes</taxon>
        <taxon>Peronosporales</taxon>
        <taxon>Peronosporaceae</taxon>
        <taxon>Peronosclerospora</taxon>
    </lineage>
</organism>
<comment type="caution">
    <text evidence="1">The sequence shown here is derived from an EMBL/GenBank/DDBJ whole genome shotgun (WGS) entry which is preliminary data.</text>
</comment>
<reference evidence="1 2" key="1">
    <citation type="journal article" date="2022" name="bioRxiv">
        <title>The genome of the oomycete Peronosclerospora sorghi, a cosmopolitan pathogen of maize and sorghum, is inflated with dispersed pseudogenes.</title>
        <authorList>
            <person name="Fletcher K."/>
            <person name="Martin F."/>
            <person name="Isakeit T."/>
            <person name="Cavanaugh K."/>
            <person name="Magill C."/>
            <person name="Michelmore R."/>
        </authorList>
    </citation>
    <scope>NUCLEOTIDE SEQUENCE [LARGE SCALE GENOMIC DNA]</scope>
    <source>
        <strain evidence="1">P6</strain>
    </source>
</reference>
<accession>A0ACC0WCJ6</accession>
<sequence>MVVKPSTESDRGGGGLEDDQEIEENDIEQPGSFDRTEEEQNVSTSAGIQSKDGQDELGIQDPANQEMEDSDIQEQEEEQSNDDNTGRRAQKLISSYDQSAKEKWKPQSQFRNSLNQELPHKKTQSP</sequence>
<dbReference type="EMBL" id="CM047581">
    <property type="protein sequence ID" value="KAI9916524.1"/>
    <property type="molecule type" value="Genomic_DNA"/>
</dbReference>
<protein>
    <submittedName>
        <fullName evidence="1">Uncharacterized protein</fullName>
    </submittedName>
</protein>
<name>A0ACC0WCJ6_9STRA</name>
<evidence type="ECO:0000313" key="1">
    <source>
        <dbReference type="EMBL" id="KAI9916524.1"/>
    </source>
</evidence>
<evidence type="ECO:0000313" key="2">
    <source>
        <dbReference type="Proteomes" id="UP001163321"/>
    </source>
</evidence>
<gene>
    <name evidence="1" type="ORF">PsorP6_016860</name>
</gene>
<keyword evidence="2" id="KW-1185">Reference proteome</keyword>
<proteinExistence type="predicted"/>
<dbReference type="Proteomes" id="UP001163321">
    <property type="component" value="Chromosome 2"/>
</dbReference>